<comment type="caution">
    <text evidence="4">The sequence shown here is derived from an EMBL/GenBank/DDBJ whole genome shotgun (WGS) entry which is preliminary data.</text>
</comment>
<evidence type="ECO:0000259" key="1">
    <source>
        <dbReference type="Pfam" id="PF06048"/>
    </source>
</evidence>
<evidence type="ECO:0000259" key="3">
    <source>
        <dbReference type="Pfam" id="PF09250"/>
    </source>
</evidence>
<dbReference type="InterPro" id="IPR009270">
    <property type="entry name" value="DUF927"/>
</dbReference>
<dbReference type="Pfam" id="PF09250">
    <property type="entry name" value="Prim-Pol"/>
    <property type="match status" value="1"/>
</dbReference>
<dbReference type="Pfam" id="PF06048">
    <property type="entry name" value="DUF927"/>
    <property type="match status" value="1"/>
</dbReference>
<dbReference type="Pfam" id="PF08707">
    <property type="entry name" value="PriCT_2"/>
    <property type="match status" value="1"/>
</dbReference>
<protein>
    <recommendedName>
        <fullName evidence="6">DUF927 domain-containing protein</fullName>
    </recommendedName>
</protein>
<feature type="domain" description="DNA primase/polymerase bifunctional N-terminal" evidence="3">
    <location>
        <begin position="47"/>
        <end position="181"/>
    </location>
</feature>
<dbReference type="InterPro" id="IPR014819">
    <property type="entry name" value="PriCT_2"/>
</dbReference>
<proteinExistence type="predicted"/>
<dbReference type="EMBL" id="BMMF01000026">
    <property type="protein sequence ID" value="GGK55716.1"/>
    <property type="molecule type" value="Genomic_DNA"/>
</dbReference>
<evidence type="ECO:0000313" key="4">
    <source>
        <dbReference type="EMBL" id="GGK55716.1"/>
    </source>
</evidence>
<dbReference type="Proteomes" id="UP000600449">
    <property type="component" value="Unassembled WGS sequence"/>
</dbReference>
<sequence>MTDQNDITDVKTMCDVALLAAIAELRRDMYEGGFRPIAVYTYDAGVESAGKRPIDKAWQDGAKQTPPRAVLQPVAGNALNTGILCNGLRPIDIDIDDPQLADRIQSMAEQRFGRAPLKFRSNSAKRTLLYKAALGEPSKKSRTGASHSKSDSVKVEVLGADNQMVAHGVHPSGVLIQWKDDLAPGNRLTVEELKPITEEAVDGFLDEVAEIIGSPAKTARIGTMAAGAGQASANSSVHDYGGASIVDVAAALAVIPNDGPADWEKWKRIGMAVWSATRGSDDGFNAFATWSRKNSAHDEAAVRQCWYEITASPPDRIGAGTLFYLAAEASPRWRKSISDNHPAPTSDISDANIAGSSSALPELPPGYRMTSEGLFFFEKGKEDGGTWKQVSAPFDPIGDCCNPGSGEWGIVIRWEDARGVKKQKIIPRSDLPRREGGSTIASTLEAEGLRCSANPALLRNFFVHLKPRRILTIAPAAGWHDSDDKRWTYLLPNGEVIGDTQDEVILSPGAVRSGRESTQNGTLVDWQEKVAKYARGNSRLTLFMCAALAAPLLAINSEPSGGFHLVGKSRSGKSTAQFMAASAWGPSKVRVAQWRATANGLEGMARAASDGPLFLDEIGQADAKTAGDAIYMLANEAGKQRAKVDGSGRERASWRTLFLSTGEIELETKMKEANRAAAAGLHVRLVNIEADAGAGFGVFEDIHGFKSAAEFADHLRAVTNQYYGVASRVFLQYLAEMRTQNSEGLAEMVKGFRRTFRDAYLHEQPVDGQIESVAGRFALIAAAGELGIAFNVLNWQQGDAIIAAGKCFEQWLSSRGHTGAGEDEAAITHVRRFIVANGTSRFADYEAPHETVRDCVGWRRSDSGETDYLFDVDQWNSVVFNGTALNPKRAIEALDQSGHLKKMEGRKTAKAKINCRPIRVYWVKGTILGSED</sequence>
<evidence type="ECO:0008006" key="6">
    <source>
        <dbReference type="Google" id="ProtNLM"/>
    </source>
</evidence>
<dbReference type="InterPro" id="IPR015330">
    <property type="entry name" value="DNA_primase/pol_bifunc_N"/>
</dbReference>
<dbReference type="AlphaFoldDB" id="A0A917QLK6"/>
<evidence type="ECO:0000259" key="2">
    <source>
        <dbReference type="Pfam" id="PF08707"/>
    </source>
</evidence>
<gene>
    <name evidence="4" type="ORF">GCM10011322_47970</name>
</gene>
<organism evidence="4 5">
    <name type="scientific">Salinarimonas ramus</name>
    <dbReference type="NCBI Taxonomy" id="690164"/>
    <lineage>
        <taxon>Bacteria</taxon>
        <taxon>Pseudomonadati</taxon>
        <taxon>Pseudomonadota</taxon>
        <taxon>Alphaproteobacteria</taxon>
        <taxon>Hyphomicrobiales</taxon>
        <taxon>Salinarimonadaceae</taxon>
        <taxon>Salinarimonas</taxon>
    </lineage>
</organism>
<keyword evidence="5" id="KW-1185">Reference proteome</keyword>
<dbReference type="GO" id="GO:0016817">
    <property type="term" value="F:hydrolase activity, acting on acid anhydrides"/>
    <property type="evidence" value="ECO:0007669"/>
    <property type="project" value="InterPro"/>
</dbReference>
<feature type="domain" description="Primase C-terminal 2" evidence="2">
    <location>
        <begin position="249"/>
        <end position="326"/>
    </location>
</feature>
<name>A0A917QLK6_9HYPH</name>
<evidence type="ECO:0000313" key="5">
    <source>
        <dbReference type="Proteomes" id="UP000600449"/>
    </source>
</evidence>
<reference evidence="4 5" key="1">
    <citation type="journal article" date="2014" name="Int. J. Syst. Evol. Microbiol.">
        <title>Complete genome sequence of Corynebacterium casei LMG S-19264T (=DSM 44701T), isolated from a smear-ripened cheese.</title>
        <authorList>
            <consortium name="US DOE Joint Genome Institute (JGI-PGF)"/>
            <person name="Walter F."/>
            <person name="Albersmeier A."/>
            <person name="Kalinowski J."/>
            <person name="Ruckert C."/>
        </authorList>
    </citation>
    <scope>NUCLEOTIDE SEQUENCE [LARGE SCALE GENOMIC DNA]</scope>
    <source>
        <strain evidence="4 5">CGMCC 1.9161</strain>
    </source>
</reference>
<feature type="domain" description="DUF927" evidence="1">
    <location>
        <begin position="367"/>
        <end position="650"/>
    </location>
</feature>
<dbReference type="RefSeq" id="WP_188915821.1">
    <property type="nucleotide sequence ID" value="NZ_BMMF01000026.1"/>
</dbReference>
<accession>A0A917QLK6</accession>